<dbReference type="OrthoDB" id="9770600at2"/>
<feature type="transmembrane region" description="Helical" evidence="1">
    <location>
        <begin position="100"/>
        <end position="118"/>
    </location>
</feature>
<feature type="transmembrane region" description="Helical" evidence="1">
    <location>
        <begin position="224"/>
        <end position="244"/>
    </location>
</feature>
<feature type="transmembrane region" description="Helical" evidence="1">
    <location>
        <begin position="75"/>
        <end position="93"/>
    </location>
</feature>
<accession>A0A255Z4W0</accession>
<protein>
    <recommendedName>
        <fullName evidence="4">DUF2157 domain-containing protein</fullName>
    </recommendedName>
</protein>
<gene>
    <name evidence="2" type="ORF">CHU95_06735</name>
</gene>
<evidence type="ECO:0000256" key="1">
    <source>
        <dbReference type="SAM" id="Phobius"/>
    </source>
</evidence>
<dbReference type="RefSeq" id="WP_094454989.1">
    <property type="nucleotide sequence ID" value="NZ_NOXU01000024.1"/>
</dbReference>
<feature type="transmembrane region" description="Helical" evidence="1">
    <location>
        <begin position="306"/>
        <end position="323"/>
    </location>
</feature>
<evidence type="ECO:0008006" key="4">
    <source>
        <dbReference type="Google" id="ProtNLM"/>
    </source>
</evidence>
<proteinExistence type="predicted"/>
<evidence type="ECO:0000313" key="2">
    <source>
        <dbReference type="EMBL" id="OYQ35944.1"/>
    </source>
</evidence>
<feature type="transmembrane region" description="Helical" evidence="1">
    <location>
        <begin position="256"/>
        <end position="275"/>
    </location>
</feature>
<feature type="transmembrane region" description="Helical" evidence="1">
    <location>
        <begin position="52"/>
        <end position="69"/>
    </location>
</feature>
<dbReference type="EMBL" id="NOXU01000024">
    <property type="protein sequence ID" value="OYQ35944.1"/>
    <property type="molecule type" value="Genomic_DNA"/>
</dbReference>
<feature type="transmembrane region" description="Helical" evidence="1">
    <location>
        <begin position="282"/>
        <end position="300"/>
    </location>
</feature>
<comment type="caution">
    <text evidence="2">The sequence shown here is derived from an EMBL/GenBank/DDBJ whole genome shotgun (WGS) entry which is preliminary data.</text>
</comment>
<reference evidence="2 3" key="1">
    <citation type="submission" date="2017-07" db="EMBL/GenBank/DDBJ databases">
        <title>Niveispirillum cyanobacteriorum sp. nov., isolated from cyanobacterial aggregates in a eutrophic lake.</title>
        <authorList>
            <person name="Cai H."/>
        </authorList>
    </citation>
    <scope>NUCLEOTIDE SEQUENCE [LARGE SCALE GENOMIC DNA]</scope>
    <source>
        <strain evidence="3">TH1-14</strain>
    </source>
</reference>
<feature type="transmembrane region" description="Helical" evidence="1">
    <location>
        <begin position="138"/>
        <end position="157"/>
    </location>
</feature>
<evidence type="ECO:0000313" key="3">
    <source>
        <dbReference type="Proteomes" id="UP000216998"/>
    </source>
</evidence>
<sequence length="349" mass="36883">MYTDEELDAAAAAGILPDQNVVDFRHFVAARRGQIDATEHERFRLLTGFNDVFVAVCCGLILAAAAYLGGRLHPMVGGLAAAAVSWGLAEYFTRRLRLSLSSIVLLIGFAGGTLLAGLTGLVDLMGLDGANIQDPADAAGAVAGATLLAGAGAYAHWRRFMVPITVAAGSAIALVAAFALLVLAIPSLRDSIRVLVLIGGLVMFAIAMHWDSQDRERSTRRSDVAFWLHLSASPMIIHPVFSWVGANGAVQMVSPGLALATCIATYLVIALVSLAIDRRAMLVSALVYVLYAMGQLFSMAGTAKEMNMALAALVIGSGLLLLSTRWEAARRLLIPQLPGSMRDMLPVAR</sequence>
<dbReference type="AlphaFoldDB" id="A0A255Z4W0"/>
<feature type="transmembrane region" description="Helical" evidence="1">
    <location>
        <begin position="191"/>
        <end position="212"/>
    </location>
</feature>
<keyword evidence="1" id="KW-0812">Transmembrane</keyword>
<feature type="transmembrane region" description="Helical" evidence="1">
    <location>
        <begin position="164"/>
        <end position="185"/>
    </location>
</feature>
<keyword evidence="1" id="KW-0472">Membrane</keyword>
<keyword evidence="1" id="KW-1133">Transmembrane helix</keyword>
<name>A0A255Z4W0_9PROT</name>
<dbReference type="Proteomes" id="UP000216998">
    <property type="component" value="Unassembled WGS sequence"/>
</dbReference>
<organism evidence="2 3">
    <name type="scientific">Niveispirillum lacus</name>
    <dbReference type="NCBI Taxonomy" id="1981099"/>
    <lineage>
        <taxon>Bacteria</taxon>
        <taxon>Pseudomonadati</taxon>
        <taxon>Pseudomonadota</taxon>
        <taxon>Alphaproteobacteria</taxon>
        <taxon>Rhodospirillales</taxon>
        <taxon>Azospirillaceae</taxon>
        <taxon>Niveispirillum</taxon>
    </lineage>
</organism>
<keyword evidence="3" id="KW-1185">Reference proteome</keyword>